<dbReference type="PANTHER" id="PTHR23292">
    <property type="entry name" value="LIPOPOLYSACCHARIDE-INDUCED TUMOR NECROSIS FACTOR-ALPHA FACTOR"/>
    <property type="match status" value="1"/>
</dbReference>
<evidence type="ECO:0000256" key="2">
    <source>
        <dbReference type="ARBA" id="ARBA00005975"/>
    </source>
</evidence>
<name>A0A8S1TVQ0_9CILI</name>
<dbReference type="GO" id="GO:0016020">
    <property type="term" value="C:membrane"/>
    <property type="evidence" value="ECO:0007669"/>
    <property type="project" value="UniProtKB-SubCell"/>
</dbReference>
<keyword evidence="3" id="KW-0479">Metal-binding</keyword>
<proteinExistence type="inferred from homology"/>
<keyword evidence="8" id="KW-1185">Reference proteome</keyword>
<keyword evidence="5" id="KW-0472">Membrane</keyword>
<feature type="domain" description="LITAF" evidence="6">
    <location>
        <begin position="66"/>
        <end position="148"/>
    </location>
</feature>
<dbReference type="GO" id="GO:0008270">
    <property type="term" value="F:zinc ion binding"/>
    <property type="evidence" value="ECO:0007669"/>
    <property type="project" value="TreeGrafter"/>
</dbReference>
<dbReference type="PANTHER" id="PTHR23292:SF6">
    <property type="entry name" value="FI16602P1-RELATED"/>
    <property type="match status" value="1"/>
</dbReference>
<dbReference type="EMBL" id="CAJJDO010000028">
    <property type="protein sequence ID" value="CAD8156014.1"/>
    <property type="molecule type" value="Genomic_DNA"/>
</dbReference>
<comment type="caution">
    <text evidence="7">The sequence shown here is derived from an EMBL/GenBank/DDBJ whole genome shotgun (WGS) entry which is preliminary data.</text>
</comment>
<keyword evidence="4" id="KW-0862">Zinc</keyword>
<reference evidence="7" key="1">
    <citation type="submission" date="2021-01" db="EMBL/GenBank/DDBJ databases">
        <authorList>
            <consortium name="Genoscope - CEA"/>
            <person name="William W."/>
        </authorList>
    </citation>
    <scope>NUCLEOTIDE SEQUENCE</scope>
</reference>
<protein>
    <recommendedName>
        <fullName evidence="6">LITAF domain-containing protein</fullName>
    </recommendedName>
</protein>
<dbReference type="Proteomes" id="UP000689195">
    <property type="component" value="Unassembled WGS sequence"/>
</dbReference>
<evidence type="ECO:0000256" key="4">
    <source>
        <dbReference type="ARBA" id="ARBA00022833"/>
    </source>
</evidence>
<gene>
    <name evidence="7" type="ORF">PPENT_87.1.T0280087</name>
</gene>
<comment type="subcellular location">
    <subcellularLocation>
        <location evidence="1">Membrane</location>
        <topology evidence="1">Peripheral membrane protein</topology>
    </subcellularLocation>
</comment>
<dbReference type="SMART" id="SM00714">
    <property type="entry name" value="LITAF"/>
    <property type="match status" value="1"/>
</dbReference>
<dbReference type="AlphaFoldDB" id="A0A8S1TVQ0"/>
<evidence type="ECO:0000313" key="7">
    <source>
        <dbReference type="EMBL" id="CAD8156014.1"/>
    </source>
</evidence>
<evidence type="ECO:0000256" key="3">
    <source>
        <dbReference type="ARBA" id="ARBA00022723"/>
    </source>
</evidence>
<evidence type="ECO:0000256" key="1">
    <source>
        <dbReference type="ARBA" id="ARBA00004170"/>
    </source>
</evidence>
<dbReference type="Pfam" id="PF10601">
    <property type="entry name" value="zf-LITAF-like"/>
    <property type="match status" value="1"/>
</dbReference>
<evidence type="ECO:0000256" key="5">
    <source>
        <dbReference type="ARBA" id="ARBA00023136"/>
    </source>
</evidence>
<dbReference type="OrthoDB" id="5599753at2759"/>
<dbReference type="InterPro" id="IPR006629">
    <property type="entry name" value="LITAF"/>
</dbReference>
<evidence type="ECO:0000259" key="6">
    <source>
        <dbReference type="PROSITE" id="PS51837"/>
    </source>
</evidence>
<evidence type="ECO:0000313" key="8">
    <source>
        <dbReference type="Proteomes" id="UP000689195"/>
    </source>
</evidence>
<dbReference type="PROSITE" id="PS51837">
    <property type="entry name" value="LITAF"/>
    <property type="match status" value="1"/>
</dbReference>
<organism evidence="7 8">
    <name type="scientific">Paramecium pentaurelia</name>
    <dbReference type="NCBI Taxonomy" id="43138"/>
    <lineage>
        <taxon>Eukaryota</taxon>
        <taxon>Sar</taxon>
        <taxon>Alveolata</taxon>
        <taxon>Ciliophora</taxon>
        <taxon>Intramacronucleata</taxon>
        <taxon>Oligohymenophorea</taxon>
        <taxon>Peniculida</taxon>
        <taxon>Parameciidae</taxon>
        <taxon>Paramecium</taxon>
    </lineage>
</organism>
<sequence>MQYNQINNQQSQNFAYPSYPEQYPNQYPPPQQPYIDNNIIVSDPYNTQQQFGNQAQQPYIINGPIQVQTPIYPSAEGMPFPIPIKCQYCQQIGTTRVQSRIGDGTICASILVLLLCWPLFWLPCCLEDCQDRVHLCQSCGKVVGTKKYELC</sequence>
<dbReference type="InterPro" id="IPR037519">
    <property type="entry name" value="LITAF_fam"/>
</dbReference>
<comment type="similarity">
    <text evidence="2">Belongs to the CDIP1/LITAF family.</text>
</comment>
<accession>A0A8S1TVQ0</accession>